<dbReference type="Gene3D" id="3.10.20.30">
    <property type="match status" value="1"/>
</dbReference>
<dbReference type="InterPro" id="IPR012675">
    <property type="entry name" value="Beta-grasp_dom_sf"/>
</dbReference>
<name>A0A291H2C9_9MICO</name>
<evidence type="ECO:0000313" key="2">
    <source>
        <dbReference type="Proteomes" id="UP000217889"/>
    </source>
</evidence>
<dbReference type="EMBL" id="CP023564">
    <property type="protein sequence ID" value="ATG56613.1"/>
    <property type="molecule type" value="Genomic_DNA"/>
</dbReference>
<dbReference type="SUPFAM" id="SSF54285">
    <property type="entry name" value="MoaD/ThiS"/>
    <property type="match status" value="1"/>
</dbReference>
<organism evidence="1 2">
    <name type="scientific">Brachybacterium ginsengisoli</name>
    <dbReference type="NCBI Taxonomy" id="1331682"/>
    <lineage>
        <taxon>Bacteria</taxon>
        <taxon>Bacillati</taxon>
        <taxon>Actinomycetota</taxon>
        <taxon>Actinomycetes</taxon>
        <taxon>Micrococcales</taxon>
        <taxon>Dermabacteraceae</taxon>
        <taxon>Brachybacterium</taxon>
    </lineage>
</organism>
<evidence type="ECO:0000313" key="1">
    <source>
        <dbReference type="EMBL" id="ATG56613.1"/>
    </source>
</evidence>
<dbReference type="Proteomes" id="UP000217889">
    <property type="component" value="Chromosome"/>
</dbReference>
<dbReference type="OrthoDB" id="3255135at2"/>
<dbReference type="RefSeq" id="WP_096801072.1">
    <property type="nucleotide sequence ID" value="NZ_CP023564.1"/>
</dbReference>
<gene>
    <name evidence="1" type="ORF">CFK41_12660</name>
</gene>
<proteinExistence type="predicted"/>
<sequence>MTSTDSAPLIAVRLFAAAAAELGADSAEVRARSLGELTAQLRQGASERAEQVIGRSSFLVNAVACTDPQQLLAEGDRVDVLPPFAGG</sequence>
<dbReference type="Pfam" id="PF02597">
    <property type="entry name" value="ThiS"/>
    <property type="match status" value="1"/>
</dbReference>
<keyword evidence="2" id="KW-1185">Reference proteome</keyword>
<dbReference type="InterPro" id="IPR016155">
    <property type="entry name" value="Mopterin_synth/thiamin_S_b"/>
</dbReference>
<dbReference type="KEGG" id="bgg:CFK41_12660"/>
<dbReference type="InterPro" id="IPR003749">
    <property type="entry name" value="ThiS/MoaD-like"/>
</dbReference>
<accession>A0A291H2C9</accession>
<protein>
    <submittedName>
        <fullName evidence="1">Molybdopterin synthase sulfur carrier subunit</fullName>
    </submittedName>
</protein>
<dbReference type="AlphaFoldDB" id="A0A291H2C9"/>
<reference evidence="1 2" key="1">
    <citation type="journal article" date="2014" name="Int. J. Syst. Evol. Microbiol.">
        <title>Brachybacterium ginsengisoli sp. nov., isolated from soil of a ginseng field.</title>
        <authorList>
            <person name="Hoang V.A."/>
            <person name="Kim Y.J."/>
            <person name="Nguyen N.L."/>
            <person name="Yang D.C."/>
        </authorList>
    </citation>
    <scope>NUCLEOTIDE SEQUENCE [LARGE SCALE GENOMIC DNA]</scope>
    <source>
        <strain evidence="1 2">DCY80</strain>
    </source>
</reference>